<organism evidence="2 3">
    <name type="scientific">Streptomyces litchfieldiae</name>
    <dbReference type="NCBI Taxonomy" id="3075543"/>
    <lineage>
        <taxon>Bacteria</taxon>
        <taxon>Bacillati</taxon>
        <taxon>Actinomycetota</taxon>
        <taxon>Actinomycetes</taxon>
        <taxon>Kitasatosporales</taxon>
        <taxon>Streptomycetaceae</taxon>
        <taxon>Streptomyces</taxon>
    </lineage>
</organism>
<evidence type="ECO:0000313" key="2">
    <source>
        <dbReference type="EMBL" id="MDT0346029.1"/>
    </source>
</evidence>
<comment type="caution">
    <text evidence="2">The sequence shown here is derived from an EMBL/GenBank/DDBJ whole genome shotgun (WGS) entry which is preliminary data.</text>
</comment>
<keyword evidence="3" id="KW-1185">Reference proteome</keyword>
<feature type="region of interest" description="Disordered" evidence="1">
    <location>
        <begin position="1"/>
        <end position="27"/>
    </location>
</feature>
<evidence type="ECO:0000313" key="3">
    <source>
        <dbReference type="Proteomes" id="UP001183246"/>
    </source>
</evidence>
<protein>
    <submittedName>
        <fullName evidence="2">Uncharacterized protein</fullName>
    </submittedName>
</protein>
<sequence>MAEPTTLWDERDNPDYMDPDGGGPRRGVEPVIETEHAVQSLFTTYGKGGPDRPEGLLRDVLLRHYGDDMLEGCTYA</sequence>
<dbReference type="RefSeq" id="WP_311707169.1">
    <property type="nucleotide sequence ID" value="NZ_JAVREL010000018.1"/>
</dbReference>
<proteinExistence type="predicted"/>
<accession>A0ABU2MZT4</accession>
<name>A0ABU2MZT4_9ACTN</name>
<dbReference type="Proteomes" id="UP001183246">
    <property type="component" value="Unassembled WGS sequence"/>
</dbReference>
<evidence type="ECO:0000256" key="1">
    <source>
        <dbReference type="SAM" id="MobiDB-lite"/>
    </source>
</evidence>
<dbReference type="EMBL" id="JAVREL010000018">
    <property type="protein sequence ID" value="MDT0346029.1"/>
    <property type="molecule type" value="Genomic_DNA"/>
</dbReference>
<gene>
    <name evidence="2" type="ORF">RM590_26075</name>
</gene>
<reference evidence="3" key="1">
    <citation type="submission" date="2023-07" db="EMBL/GenBank/DDBJ databases">
        <title>30 novel species of actinomycetes from the DSMZ collection.</title>
        <authorList>
            <person name="Nouioui I."/>
        </authorList>
    </citation>
    <scope>NUCLEOTIDE SEQUENCE [LARGE SCALE GENOMIC DNA]</scope>
    <source>
        <strain evidence="3">DSM 44938</strain>
    </source>
</reference>